<dbReference type="EC" id="2.4.1.-" evidence="10"/>
<comment type="function">
    <text evidence="9">Mannosyltransferase involved in glycosylphosphatidylinositol-anchor biosynthesis. Transfers the third mannose to Man2-GlcN-acyl-PI during GPI precursor assembly.</text>
</comment>
<dbReference type="AlphaFoldDB" id="A0A1M2VM45"/>
<dbReference type="EMBL" id="MNAD01001019">
    <property type="protein sequence ID" value="OJT08661.1"/>
    <property type="molecule type" value="Genomic_DNA"/>
</dbReference>
<dbReference type="STRING" id="154538.A0A1M2VM45"/>
<evidence type="ECO:0000256" key="2">
    <source>
        <dbReference type="ARBA" id="ARBA00006065"/>
    </source>
</evidence>
<comment type="similarity">
    <text evidence="2">Belongs to the glycosyltransferase 22 family. PIGB subfamily.</text>
</comment>
<evidence type="ECO:0000256" key="6">
    <source>
        <dbReference type="ARBA" id="ARBA00022824"/>
    </source>
</evidence>
<keyword evidence="11" id="KW-0732">Signal</keyword>
<evidence type="ECO:0000256" key="3">
    <source>
        <dbReference type="ARBA" id="ARBA00022676"/>
    </source>
</evidence>
<dbReference type="Pfam" id="PF03901">
    <property type="entry name" value="Glyco_transf_22"/>
    <property type="match status" value="2"/>
</dbReference>
<dbReference type="Proteomes" id="UP000184267">
    <property type="component" value="Unassembled WGS sequence"/>
</dbReference>
<evidence type="ECO:0000256" key="9">
    <source>
        <dbReference type="ARBA" id="ARBA00024708"/>
    </source>
</evidence>
<protein>
    <recommendedName>
        <fullName evidence="10">Mannosyltransferase</fullName>
        <ecNumber evidence="10">2.4.1.-</ecNumber>
    </recommendedName>
</protein>
<dbReference type="InterPro" id="IPR005599">
    <property type="entry name" value="GPI_mannosylTrfase"/>
</dbReference>
<keyword evidence="13" id="KW-1185">Reference proteome</keyword>
<dbReference type="OMA" id="HHMVFNN"/>
<dbReference type="PANTHER" id="PTHR22760">
    <property type="entry name" value="GLYCOSYLTRANSFERASE"/>
    <property type="match status" value="1"/>
</dbReference>
<proteinExistence type="inferred from homology"/>
<comment type="caution">
    <text evidence="12">The sequence shown here is derived from an EMBL/GenBank/DDBJ whole genome shotgun (WGS) entry which is preliminary data.</text>
</comment>
<comment type="subcellular location">
    <subcellularLocation>
        <location evidence="1 10">Endoplasmic reticulum membrane</location>
        <topology evidence="1 10">Multi-pass membrane protein</topology>
    </subcellularLocation>
</comment>
<organism evidence="12 13">
    <name type="scientific">Trametes pubescens</name>
    <name type="common">White-rot fungus</name>
    <dbReference type="NCBI Taxonomy" id="154538"/>
    <lineage>
        <taxon>Eukaryota</taxon>
        <taxon>Fungi</taxon>
        <taxon>Dikarya</taxon>
        <taxon>Basidiomycota</taxon>
        <taxon>Agaricomycotina</taxon>
        <taxon>Agaricomycetes</taxon>
        <taxon>Polyporales</taxon>
        <taxon>Polyporaceae</taxon>
        <taxon>Trametes</taxon>
    </lineage>
</organism>
<accession>A0A1M2VM45</accession>
<evidence type="ECO:0000313" key="12">
    <source>
        <dbReference type="EMBL" id="OJT08661.1"/>
    </source>
</evidence>
<reference evidence="12 13" key="1">
    <citation type="submission" date="2016-10" db="EMBL/GenBank/DDBJ databases">
        <title>Genome sequence of the basidiomycete white-rot fungus Trametes pubescens.</title>
        <authorList>
            <person name="Makela M.R."/>
            <person name="Granchi Z."/>
            <person name="Peng M."/>
            <person name="De Vries R.P."/>
            <person name="Grigoriev I."/>
            <person name="Riley R."/>
            <person name="Hilden K."/>
        </authorList>
    </citation>
    <scope>NUCLEOTIDE SEQUENCE [LARGE SCALE GENOMIC DNA]</scope>
    <source>
        <strain evidence="12 13">FBCC735</strain>
    </source>
</reference>
<evidence type="ECO:0000256" key="5">
    <source>
        <dbReference type="ARBA" id="ARBA00022692"/>
    </source>
</evidence>
<dbReference type="GO" id="GO:0006506">
    <property type="term" value="P:GPI anchor biosynthetic process"/>
    <property type="evidence" value="ECO:0007669"/>
    <property type="project" value="TreeGrafter"/>
</dbReference>
<dbReference type="GO" id="GO:0005789">
    <property type="term" value="C:endoplasmic reticulum membrane"/>
    <property type="evidence" value="ECO:0007669"/>
    <property type="project" value="UniProtKB-SubCell"/>
</dbReference>
<keyword evidence="6 10" id="KW-0256">Endoplasmic reticulum</keyword>
<dbReference type="GO" id="GO:0000026">
    <property type="term" value="F:alpha-1,2-mannosyltransferase activity"/>
    <property type="evidence" value="ECO:0007669"/>
    <property type="project" value="TreeGrafter"/>
</dbReference>
<dbReference type="PANTHER" id="PTHR22760:SF4">
    <property type="entry name" value="GPI MANNOSYLTRANSFERASE 3"/>
    <property type="match status" value="1"/>
</dbReference>
<keyword evidence="7" id="KW-1133">Transmembrane helix</keyword>
<dbReference type="OrthoDB" id="416834at2759"/>
<evidence type="ECO:0000313" key="13">
    <source>
        <dbReference type="Proteomes" id="UP000184267"/>
    </source>
</evidence>
<sequence length="449" mass="50646">MRNLAVIALAIRIGIALATCTFFQPDEYFQSLEVAHHLVFGYGQLTWEWLTPKPIRSIVYPALNVPIYWILKMLNLDGTAALILFSLTSFFHGLSLSRSISNSVETSLTTMALSYFPWDVSLPRWRALVLIALVGLDSLYYGKLTLTPVNFLLTNASSVSLFYGRSPWHYYLSQALPVLATTALPWVLHGAYLARGSSAPAPLRVLFGLLVWTISVYSLAGHKEWRFLHPLLPSMHVLAAKSFVDSRGAKGGSSSGPLLARRLLITLSVPALIYVTFFHERAQVAVMHHLRHLAPETSRSIGFLMPCHSTPWQAYLHRPDLNNDGVLWALGCEPPLQGQDVTDYQDQTDIFFASPLEYLETRFPDRVNATFPPSFLPRSKPGVDAGGFHPWRHEWPQVLVFFGALLDDPDVRKLLLALGYEEDWKAEYGWEGDSRRRGGVRVWRYLDHI</sequence>
<keyword evidence="4 12" id="KW-0808">Transferase</keyword>
<feature type="signal peptide" evidence="11">
    <location>
        <begin position="1"/>
        <end position="18"/>
    </location>
</feature>
<evidence type="ECO:0000256" key="10">
    <source>
        <dbReference type="RuleBase" id="RU363075"/>
    </source>
</evidence>
<evidence type="ECO:0000256" key="7">
    <source>
        <dbReference type="ARBA" id="ARBA00022989"/>
    </source>
</evidence>
<keyword evidence="3 10" id="KW-0328">Glycosyltransferase</keyword>
<keyword evidence="5" id="KW-0812">Transmembrane</keyword>
<evidence type="ECO:0000256" key="8">
    <source>
        <dbReference type="ARBA" id="ARBA00023136"/>
    </source>
</evidence>
<name>A0A1M2VM45_TRAPU</name>
<evidence type="ECO:0000256" key="4">
    <source>
        <dbReference type="ARBA" id="ARBA00022679"/>
    </source>
</evidence>
<evidence type="ECO:0000256" key="11">
    <source>
        <dbReference type="SAM" id="SignalP"/>
    </source>
</evidence>
<keyword evidence="8" id="KW-0472">Membrane</keyword>
<evidence type="ECO:0000256" key="1">
    <source>
        <dbReference type="ARBA" id="ARBA00004477"/>
    </source>
</evidence>
<gene>
    <name evidence="12" type="ORF">TRAPUB_387</name>
</gene>
<feature type="chain" id="PRO_5012928313" description="Mannosyltransferase" evidence="11">
    <location>
        <begin position="19"/>
        <end position="449"/>
    </location>
</feature>